<proteinExistence type="predicted"/>
<reference evidence="2" key="1">
    <citation type="submission" date="2016-10" db="EMBL/GenBank/DDBJ databases">
        <authorList>
            <person name="Varghese N."/>
        </authorList>
    </citation>
    <scope>NUCLEOTIDE SEQUENCE [LARGE SCALE GENOMIC DNA]</scope>
    <source>
        <strain evidence="2">DSM 45096 / BCRC 16803 / CGMCC 4.1857 / CIP 109030 / JCM 12277 / KCTC 19219 / NBRC 100920 / 33214</strain>
    </source>
</reference>
<evidence type="ECO:0000313" key="1">
    <source>
        <dbReference type="EMBL" id="SEM62520.1"/>
    </source>
</evidence>
<gene>
    <name evidence="1" type="ORF">SAMN05414137_13839</name>
</gene>
<organism evidence="1 2">
    <name type="scientific">Streptacidiphilus jiangxiensis</name>
    <dbReference type="NCBI Taxonomy" id="235985"/>
    <lineage>
        <taxon>Bacteria</taxon>
        <taxon>Bacillati</taxon>
        <taxon>Actinomycetota</taxon>
        <taxon>Actinomycetes</taxon>
        <taxon>Kitasatosporales</taxon>
        <taxon>Streptomycetaceae</taxon>
        <taxon>Streptacidiphilus</taxon>
    </lineage>
</organism>
<sequence length="67" mass="7541">MEQQADPYRPAVVRFAGDVEVDGRTFSDNMRLAVWIQGDWIHVRVPGTAAPHYCLPVHAVAGVHWED</sequence>
<dbReference type="STRING" id="235985.SAMN05414137_13839"/>
<accession>A0A1H7ZVN9</accession>
<evidence type="ECO:0000313" key="2">
    <source>
        <dbReference type="Proteomes" id="UP000183015"/>
    </source>
</evidence>
<protein>
    <submittedName>
        <fullName evidence="1">Uncharacterized protein</fullName>
    </submittedName>
</protein>
<dbReference type="EMBL" id="FOAZ01000038">
    <property type="protein sequence ID" value="SEM62520.1"/>
    <property type="molecule type" value="Genomic_DNA"/>
</dbReference>
<name>A0A1H7ZVN9_STRJI</name>
<dbReference type="RefSeq" id="WP_042443394.1">
    <property type="nucleotide sequence ID" value="NZ_BBPN01000004.1"/>
</dbReference>
<dbReference type="eggNOG" id="ENOG5031YJI">
    <property type="taxonomic scope" value="Bacteria"/>
</dbReference>
<dbReference type="OrthoDB" id="3854875at2"/>
<keyword evidence="2" id="KW-1185">Reference proteome</keyword>
<dbReference type="AlphaFoldDB" id="A0A1H7ZVN9"/>
<dbReference type="Proteomes" id="UP000183015">
    <property type="component" value="Unassembled WGS sequence"/>
</dbReference>